<feature type="compositionally biased region" description="Low complexity" evidence="3">
    <location>
        <begin position="132"/>
        <end position="153"/>
    </location>
</feature>
<dbReference type="Proteomes" id="UP000747110">
    <property type="component" value="Unassembled WGS sequence"/>
</dbReference>
<evidence type="ECO:0000313" key="5">
    <source>
        <dbReference type="EMBL" id="GIM05702.1"/>
    </source>
</evidence>
<dbReference type="GO" id="GO:0004757">
    <property type="term" value="F:sepiapterin reductase (NADP+) activity"/>
    <property type="evidence" value="ECO:0007669"/>
    <property type="project" value="TreeGrafter"/>
</dbReference>
<evidence type="ECO:0000256" key="1">
    <source>
        <dbReference type="ARBA" id="ARBA00022857"/>
    </source>
</evidence>
<sequence length="697" mass="71677">MSLQRHCLVASRRGLKPAVVLNALPQVPKPTGDCTNIPALPTESIRLPPPAAVTTLAASPVVQPVLEAGPQQVQSAPLPPARIAPCCLSIVTGASRGLGAAIARVLVMRGPPLPASRAVEAINKTHADHSAAADGTSSSNGGSSGASKAVSPSPCAALGLTHDLILLASDSGRLSQFVRTELAPLLEQQQQPQPQHAGEHKHYRNHPPAPSPLQLAIVATRGNTDERPPSSSSAEAVISVAQAHTEPSKPPSHFTRVHTACFDLGDLELLEEHVSQLLMAAPGSATSLSRSTGEPVALELETSPATSAAAVKAAGAPVTAMTRSDAATSLKATSIISDHYGGSDCSGGAGRGSGLLPLPLSAYTHVLLVHNAGQVGDLVPLELQNLANIRRQTDLNVTSFTHLTAAVLRSFLNAPVEPASAQSSGGSSEGAAQSAQPVGPQDHQPGAERTRGSRAPEEGRRADIHAPQPGTLGTEVSGTCGDSTAPHCADTPAASVRATAAIHPLQESQQRRVITFVNISSVSVDQPYEHFSLYGMGKAARHMIIRSIAHEAALREEELAAVAVAAEEEKGPKAGRQGTAPLPSATSSLCQGSLESGTIRNQPAAVARVRALSYAPGAINTEMQAAAREALPAGPLKARFEDNARCGRLVDPWASAQALYDILTADVYGNGAHLDYYSSGAGSGGDAESASHPLARS</sequence>
<dbReference type="EMBL" id="BNCP01000001">
    <property type="protein sequence ID" value="GIL69811.1"/>
    <property type="molecule type" value="Genomic_DNA"/>
</dbReference>
<dbReference type="InterPro" id="IPR036291">
    <property type="entry name" value="NAD(P)-bd_dom_sf"/>
</dbReference>
<gene>
    <name evidence="4" type="ORF">Vretifemale_624</name>
    <name evidence="5" type="ORF">Vretimale_10142</name>
</gene>
<evidence type="ECO:0000256" key="3">
    <source>
        <dbReference type="SAM" id="MobiDB-lite"/>
    </source>
</evidence>
<reference evidence="4" key="1">
    <citation type="journal article" date="2021" name="Proc. Natl. Acad. Sci. U.S.A.">
        <title>Three genomes in the algal genus Volvox reveal the fate of a haploid sex-determining region after a transition to homothallism.</title>
        <authorList>
            <person name="Yamamoto K."/>
            <person name="Hamaji T."/>
            <person name="Kawai-Toyooka H."/>
            <person name="Matsuzaki R."/>
            <person name="Takahashi F."/>
            <person name="Nishimura Y."/>
            <person name="Kawachi M."/>
            <person name="Noguchi H."/>
            <person name="Minakuchi Y."/>
            <person name="Umen J.G."/>
            <person name="Toyoda A."/>
            <person name="Nozaki H."/>
        </authorList>
    </citation>
    <scope>NUCLEOTIDE SEQUENCE</scope>
    <source>
        <strain evidence="5">NIES-3785</strain>
        <strain evidence="4">NIES-3786</strain>
    </source>
</reference>
<dbReference type="PANTHER" id="PTHR44085:SF2">
    <property type="entry name" value="SEPIAPTERIN REDUCTASE"/>
    <property type="match status" value="1"/>
</dbReference>
<keyword evidence="1" id="KW-0521">NADP</keyword>
<dbReference type="PANTHER" id="PTHR44085">
    <property type="entry name" value="SEPIAPTERIN REDUCTASE"/>
    <property type="match status" value="1"/>
</dbReference>
<dbReference type="SUPFAM" id="SSF51735">
    <property type="entry name" value="NAD(P)-binding Rossmann-fold domains"/>
    <property type="match status" value="1"/>
</dbReference>
<feature type="compositionally biased region" description="Low complexity" evidence="3">
    <location>
        <begin position="419"/>
        <end position="436"/>
    </location>
</feature>
<protein>
    <submittedName>
        <fullName evidence="4">Uncharacterized protein</fullName>
    </submittedName>
</protein>
<evidence type="ECO:0000313" key="4">
    <source>
        <dbReference type="EMBL" id="GIL69811.1"/>
    </source>
</evidence>
<dbReference type="EMBL" id="BNCQ01000019">
    <property type="protein sequence ID" value="GIM05702.1"/>
    <property type="molecule type" value="Genomic_DNA"/>
</dbReference>
<dbReference type="InterPro" id="IPR051721">
    <property type="entry name" value="Biopterin_syn/organic_redct"/>
</dbReference>
<keyword evidence="2" id="KW-0560">Oxidoreductase</keyword>
<comment type="caution">
    <text evidence="4">The sequence shown here is derived from an EMBL/GenBank/DDBJ whole genome shotgun (WGS) entry which is preliminary data.</text>
</comment>
<dbReference type="GO" id="GO:0006729">
    <property type="term" value="P:tetrahydrobiopterin biosynthetic process"/>
    <property type="evidence" value="ECO:0007669"/>
    <property type="project" value="TreeGrafter"/>
</dbReference>
<keyword evidence="6" id="KW-1185">Reference proteome</keyword>
<feature type="compositionally biased region" description="Basic and acidic residues" evidence="3">
    <location>
        <begin position="445"/>
        <end position="464"/>
    </location>
</feature>
<evidence type="ECO:0000313" key="6">
    <source>
        <dbReference type="Proteomes" id="UP000747110"/>
    </source>
</evidence>
<dbReference type="OrthoDB" id="549812at2759"/>
<dbReference type="AlphaFoldDB" id="A0A8J4BVM9"/>
<feature type="region of interest" description="Disordered" evidence="3">
    <location>
        <begin position="188"/>
        <end position="212"/>
    </location>
</feature>
<organism evidence="4 6">
    <name type="scientific">Volvox reticuliferus</name>
    <dbReference type="NCBI Taxonomy" id="1737510"/>
    <lineage>
        <taxon>Eukaryota</taxon>
        <taxon>Viridiplantae</taxon>
        <taxon>Chlorophyta</taxon>
        <taxon>core chlorophytes</taxon>
        <taxon>Chlorophyceae</taxon>
        <taxon>CS clade</taxon>
        <taxon>Chlamydomonadales</taxon>
        <taxon>Volvocaceae</taxon>
        <taxon>Volvox</taxon>
    </lineage>
</organism>
<feature type="region of interest" description="Disordered" evidence="3">
    <location>
        <begin position="417"/>
        <end position="485"/>
    </location>
</feature>
<proteinExistence type="predicted"/>
<evidence type="ECO:0000256" key="2">
    <source>
        <dbReference type="ARBA" id="ARBA00023002"/>
    </source>
</evidence>
<name>A0A8J4BVM9_9CHLO</name>
<dbReference type="Proteomes" id="UP000722791">
    <property type="component" value="Unassembled WGS sequence"/>
</dbReference>
<feature type="region of interest" description="Disordered" evidence="3">
    <location>
        <begin position="126"/>
        <end position="153"/>
    </location>
</feature>
<accession>A0A8J4BVM9</accession>
<dbReference type="Gene3D" id="3.40.50.720">
    <property type="entry name" value="NAD(P)-binding Rossmann-like Domain"/>
    <property type="match status" value="2"/>
</dbReference>